<dbReference type="InterPro" id="IPR000014">
    <property type="entry name" value="PAS"/>
</dbReference>
<gene>
    <name evidence="8" type="ORF">P1J78_07965</name>
</gene>
<dbReference type="Pfam" id="PF00512">
    <property type="entry name" value="HisKA"/>
    <property type="match status" value="1"/>
</dbReference>
<dbReference type="SUPFAM" id="SSF47384">
    <property type="entry name" value="Homodimeric domain of signal transducing histidine kinase"/>
    <property type="match status" value="1"/>
</dbReference>
<dbReference type="InterPro" id="IPR011006">
    <property type="entry name" value="CheY-like_superfamily"/>
</dbReference>
<dbReference type="InterPro" id="IPR000700">
    <property type="entry name" value="PAS-assoc_C"/>
</dbReference>
<dbReference type="Pfam" id="PF02518">
    <property type="entry name" value="HATPase_c"/>
    <property type="match status" value="1"/>
</dbReference>
<dbReference type="SUPFAM" id="SSF55874">
    <property type="entry name" value="ATPase domain of HSP90 chaperone/DNA topoisomerase II/histidine kinase"/>
    <property type="match status" value="1"/>
</dbReference>
<keyword evidence="8" id="KW-0067">ATP-binding</keyword>
<dbReference type="CDD" id="cd00130">
    <property type="entry name" value="PAS"/>
    <property type="match status" value="1"/>
</dbReference>
<evidence type="ECO:0000256" key="1">
    <source>
        <dbReference type="ARBA" id="ARBA00000085"/>
    </source>
</evidence>
<dbReference type="SUPFAM" id="SSF52172">
    <property type="entry name" value="CheY-like"/>
    <property type="match status" value="1"/>
</dbReference>
<dbReference type="SMART" id="SM00448">
    <property type="entry name" value="REC"/>
    <property type="match status" value="1"/>
</dbReference>
<keyword evidence="3 4" id="KW-0597">Phosphoprotein</keyword>
<dbReference type="EC" id="2.7.13.3" evidence="2"/>
<keyword evidence="8" id="KW-0547">Nucleotide-binding</keyword>
<dbReference type="InterPro" id="IPR035965">
    <property type="entry name" value="PAS-like_dom_sf"/>
</dbReference>
<dbReference type="CDD" id="cd00082">
    <property type="entry name" value="HisKA"/>
    <property type="match status" value="1"/>
</dbReference>
<dbReference type="InterPro" id="IPR003594">
    <property type="entry name" value="HATPase_dom"/>
</dbReference>
<evidence type="ECO:0000259" key="7">
    <source>
        <dbReference type="PROSITE" id="PS50113"/>
    </source>
</evidence>
<dbReference type="PROSITE" id="PS50110">
    <property type="entry name" value="RESPONSE_REGULATORY"/>
    <property type="match status" value="1"/>
</dbReference>
<feature type="modified residue" description="4-aspartylphosphate" evidence="4">
    <location>
        <position position="499"/>
    </location>
</feature>
<dbReference type="Gene3D" id="3.30.565.10">
    <property type="entry name" value="Histidine kinase-like ATPase, C-terminal domain"/>
    <property type="match status" value="1"/>
</dbReference>
<comment type="catalytic activity">
    <reaction evidence="1">
        <text>ATP + protein L-histidine = ADP + protein N-phospho-L-histidine.</text>
        <dbReference type="EC" id="2.7.13.3"/>
    </reaction>
</comment>
<sequence length="566" mass="61138">MPEAPETPTRGRPAAGRVRGNWLLRLLAGDVLHERDALRRRLQDVRSELEAERAECRRSAALAAERAARLEQAMDLGQLGYIVWNAKTDACERCSPQMAAAFGMTPREFIARAHGMQGPHLLIHPDDRATFGAAFRRLRSGEPFDIVYRTNNAAGARLLRVVGRPIRDETGQVARFFCVATDVTDQQDETARKAELLRMESLGRLTGGIAHDFNNLLAVVLGNLELLDEAADPADRQAMIEEMIAATLRGRDLTRRMLGFARRAPQAPDRVDLAAVVRDMGPLLYRTLPETISLDLAPGPPTAPVVADRSLMDSALLNLAINARDAMPEGGRLTVSVRDLPAADPAADGSEAQVRLTVADTGAGIPPELRDKVFQPFFSTKDAVANSGLGLAMVQSFIRQAGGRIEVDSAPGRGTAFHLYFNTVPEDAAADPAPPAVRSEDIRPRRGTRVLVVEDEPAVRRILALQLERSGIDVTEAADAEEAVAAFDAGGPFDLLVSDVVVPGAMQGPALAAHLRDRQPDLKVIFQSGYPQAAGEIDGDGRGDIVLLKPVNRQELLHAVQTALEA</sequence>
<dbReference type="InterPro" id="IPR003661">
    <property type="entry name" value="HisK_dim/P_dom"/>
</dbReference>
<dbReference type="Gene3D" id="3.30.450.20">
    <property type="entry name" value="PAS domain"/>
    <property type="match status" value="1"/>
</dbReference>
<dbReference type="AlphaFoldDB" id="A0AAE3NRG9"/>
<feature type="domain" description="Response regulatory" evidence="6">
    <location>
        <begin position="449"/>
        <end position="564"/>
    </location>
</feature>
<reference evidence="8" key="1">
    <citation type="submission" date="2023-03" db="EMBL/GenBank/DDBJ databases">
        <title>Multiphase analysis and comparison of six strains from genera Psychromarinibacter, Lutimaribacter, and Maritimibacter, including a novel species: Psychromarinibacter sediminicola sp. nov.</title>
        <authorList>
            <person name="Wang Y.-H."/>
            <person name="Ye M.-Q."/>
            <person name="Du Z.-J."/>
        </authorList>
    </citation>
    <scope>NUCLEOTIDE SEQUENCE</scope>
    <source>
        <strain evidence="8">C21-152</strain>
    </source>
</reference>
<dbReference type="GO" id="GO:0000155">
    <property type="term" value="F:phosphorelay sensor kinase activity"/>
    <property type="evidence" value="ECO:0007669"/>
    <property type="project" value="InterPro"/>
</dbReference>
<comment type="caution">
    <text evidence="8">The sequence shown here is derived from an EMBL/GenBank/DDBJ whole genome shotgun (WGS) entry which is preliminary data.</text>
</comment>
<dbReference type="Proteomes" id="UP001220964">
    <property type="component" value="Unassembled WGS sequence"/>
</dbReference>
<dbReference type="InterPro" id="IPR013655">
    <property type="entry name" value="PAS_fold_3"/>
</dbReference>
<evidence type="ECO:0000256" key="4">
    <source>
        <dbReference type="PROSITE-ProRule" id="PRU00169"/>
    </source>
</evidence>
<accession>A0AAE3NRG9</accession>
<protein>
    <recommendedName>
        <fullName evidence="2">histidine kinase</fullName>
        <ecNumber evidence="2">2.7.13.3</ecNumber>
    </recommendedName>
</protein>
<feature type="domain" description="PAC" evidence="7">
    <location>
        <begin position="144"/>
        <end position="195"/>
    </location>
</feature>
<dbReference type="RefSeq" id="WP_275566805.1">
    <property type="nucleotide sequence ID" value="NZ_JARGYC010000016.1"/>
</dbReference>
<dbReference type="PROSITE" id="PS50109">
    <property type="entry name" value="HIS_KIN"/>
    <property type="match status" value="1"/>
</dbReference>
<evidence type="ECO:0000259" key="5">
    <source>
        <dbReference type="PROSITE" id="PS50109"/>
    </source>
</evidence>
<evidence type="ECO:0000313" key="9">
    <source>
        <dbReference type="Proteomes" id="UP001220964"/>
    </source>
</evidence>
<dbReference type="PROSITE" id="PS50113">
    <property type="entry name" value="PAC"/>
    <property type="match status" value="1"/>
</dbReference>
<name>A0AAE3NRG9_9RHOB</name>
<evidence type="ECO:0000313" key="8">
    <source>
        <dbReference type="EMBL" id="MDF0600661.1"/>
    </source>
</evidence>
<evidence type="ECO:0000256" key="2">
    <source>
        <dbReference type="ARBA" id="ARBA00012438"/>
    </source>
</evidence>
<dbReference type="EMBL" id="JARGYC010000016">
    <property type="protein sequence ID" value="MDF0600661.1"/>
    <property type="molecule type" value="Genomic_DNA"/>
</dbReference>
<evidence type="ECO:0000259" key="6">
    <source>
        <dbReference type="PROSITE" id="PS50110"/>
    </source>
</evidence>
<dbReference type="PRINTS" id="PR00344">
    <property type="entry name" value="BCTRLSENSOR"/>
</dbReference>
<organism evidence="8 9">
    <name type="scientific">Psychromarinibacter sediminicola</name>
    <dbReference type="NCBI Taxonomy" id="3033385"/>
    <lineage>
        <taxon>Bacteria</taxon>
        <taxon>Pseudomonadati</taxon>
        <taxon>Pseudomonadota</taxon>
        <taxon>Alphaproteobacteria</taxon>
        <taxon>Rhodobacterales</taxon>
        <taxon>Paracoccaceae</taxon>
        <taxon>Psychromarinibacter</taxon>
    </lineage>
</organism>
<dbReference type="Pfam" id="PF08447">
    <property type="entry name" value="PAS_3"/>
    <property type="match status" value="1"/>
</dbReference>
<dbReference type="InterPro" id="IPR001610">
    <property type="entry name" value="PAC"/>
</dbReference>
<dbReference type="SMART" id="SM00387">
    <property type="entry name" value="HATPase_c"/>
    <property type="match status" value="1"/>
</dbReference>
<evidence type="ECO:0000256" key="3">
    <source>
        <dbReference type="ARBA" id="ARBA00022553"/>
    </source>
</evidence>
<dbReference type="SMART" id="SM00388">
    <property type="entry name" value="HisKA"/>
    <property type="match status" value="1"/>
</dbReference>
<dbReference type="GO" id="GO:0005524">
    <property type="term" value="F:ATP binding"/>
    <property type="evidence" value="ECO:0007669"/>
    <property type="project" value="UniProtKB-KW"/>
</dbReference>
<proteinExistence type="predicted"/>
<dbReference type="SUPFAM" id="SSF55785">
    <property type="entry name" value="PYP-like sensor domain (PAS domain)"/>
    <property type="match status" value="1"/>
</dbReference>
<dbReference type="InterPro" id="IPR036097">
    <property type="entry name" value="HisK_dim/P_sf"/>
</dbReference>
<dbReference type="PANTHER" id="PTHR43065">
    <property type="entry name" value="SENSOR HISTIDINE KINASE"/>
    <property type="match status" value="1"/>
</dbReference>
<dbReference type="SMART" id="SM00086">
    <property type="entry name" value="PAC"/>
    <property type="match status" value="1"/>
</dbReference>
<dbReference type="PANTHER" id="PTHR43065:SF49">
    <property type="entry name" value="HISTIDINE KINASE"/>
    <property type="match status" value="1"/>
</dbReference>
<dbReference type="Gene3D" id="3.40.50.2300">
    <property type="match status" value="1"/>
</dbReference>
<feature type="domain" description="Histidine kinase" evidence="5">
    <location>
        <begin position="208"/>
        <end position="425"/>
    </location>
</feature>
<dbReference type="InterPro" id="IPR001789">
    <property type="entry name" value="Sig_transdc_resp-reg_receiver"/>
</dbReference>
<keyword evidence="9" id="KW-1185">Reference proteome</keyword>
<dbReference type="InterPro" id="IPR004358">
    <property type="entry name" value="Sig_transdc_His_kin-like_C"/>
</dbReference>
<dbReference type="Gene3D" id="1.10.287.130">
    <property type="match status" value="1"/>
</dbReference>
<dbReference type="Pfam" id="PF00072">
    <property type="entry name" value="Response_reg"/>
    <property type="match status" value="1"/>
</dbReference>
<dbReference type="InterPro" id="IPR005467">
    <property type="entry name" value="His_kinase_dom"/>
</dbReference>
<dbReference type="InterPro" id="IPR036890">
    <property type="entry name" value="HATPase_C_sf"/>
</dbReference>